<feature type="non-terminal residue" evidence="1">
    <location>
        <position position="1"/>
    </location>
</feature>
<dbReference type="AlphaFoldDB" id="A0A3B1DW42"/>
<evidence type="ECO:0000313" key="1">
    <source>
        <dbReference type="EMBL" id="VAX39510.1"/>
    </source>
</evidence>
<dbReference type="EMBL" id="UOGL01000337">
    <property type="protein sequence ID" value="VAX39510.1"/>
    <property type="molecule type" value="Genomic_DNA"/>
</dbReference>
<proteinExistence type="predicted"/>
<sequence>ERVCAEDFTKLSEYLKAEHKDDGEEYHGCFDSLQYRIKPGRTAAKVHDLLDGWWNVGAIHSTMISCVETVALGR</sequence>
<reference evidence="1" key="1">
    <citation type="submission" date="2018-06" db="EMBL/GenBank/DDBJ databases">
        <authorList>
            <person name="Zhirakovskaya E."/>
        </authorList>
    </citation>
    <scope>NUCLEOTIDE SEQUENCE</scope>
</reference>
<name>A0A3B1DW42_9ZZZZ</name>
<protein>
    <submittedName>
        <fullName evidence="1">Uncharacterized protein</fullName>
    </submittedName>
</protein>
<gene>
    <name evidence="1" type="ORF">MNBD_PLANCTO02-699</name>
</gene>
<accession>A0A3B1DW42</accession>
<organism evidence="1">
    <name type="scientific">hydrothermal vent metagenome</name>
    <dbReference type="NCBI Taxonomy" id="652676"/>
    <lineage>
        <taxon>unclassified sequences</taxon>
        <taxon>metagenomes</taxon>
        <taxon>ecological metagenomes</taxon>
    </lineage>
</organism>